<comment type="subcellular location">
    <subcellularLocation>
        <location evidence="2">Virion</location>
    </subcellularLocation>
</comment>
<keyword evidence="9" id="KW-0231">Viral genome packaging</keyword>
<keyword evidence="6" id="KW-0946">Virion</keyword>
<evidence type="ECO:0000256" key="7">
    <source>
        <dbReference type="ARBA" id="ARBA00022950"/>
    </source>
</evidence>
<accession>A0A6J5S2V7</accession>
<evidence type="ECO:0000256" key="4">
    <source>
        <dbReference type="ARBA" id="ARBA00022595"/>
    </source>
</evidence>
<dbReference type="EMBL" id="LR796314">
    <property type="protein sequence ID" value="CAB4136238.1"/>
    <property type="molecule type" value="Genomic_DNA"/>
</dbReference>
<evidence type="ECO:0000256" key="9">
    <source>
        <dbReference type="ARBA" id="ARBA00023219"/>
    </source>
</evidence>
<evidence type="ECO:0000256" key="8">
    <source>
        <dbReference type="ARBA" id="ARBA00023009"/>
    </source>
</evidence>
<evidence type="ECO:0000256" key="10">
    <source>
        <dbReference type="ARBA" id="ARBA00023296"/>
    </source>
</evidence>
<dbReference type="GO" id="GO:0099002">
    <property type="term" value="P:symbiont genome ejection through host cell envelope, short tail mechanism"/>
    <property type="evidence" value="ECO:0007669"/>
    <property type="project" value="UniProtKB-KW"/>
</dbReference>
<keyword evidence="7" id="KW-0118">Viral capsid assembly</keyword>
<evidence type="ECO:0000256" key="1">
    <source>
        <dbReference type="ARBA" id="ARBA00003421"/>
    </source>
</evidence>
<sequence length="516" mass="58225">MQGTVTPSTEVESRLYDTTAVLAVQTLANGCLAWMSPQENPWFAFSPDELLNDESSSRWLSLATRITRESIGRSNFYTAIHEFYLDRSAFGTGCMYIEPGKKQRINAQCWPVGSYVVDEDDEGNIDTVIREFKLTPRQASMKFGFDALSPRMKEIIEKESARANDQFDFLHFIYPREEEYRTKGSILPKDMPIACVYLERETAHVCRVSGYDEMPVMVSRYLEWGSNMGNKYGWSPAFAALPEARQLNFIQKMMDALAEKAAFPPVLAPEELEGEIDPNAFGVTYFDANIANRLPKEWMTAGRYDIGKDRVLERQTAINKAFHVDLFSMFAQLNKQMTAREVAERSSEKLIQFSPTFARLTTELFNPLLERLFSIGIRSGWFGDIPEALLVDIGGGQAYIAPPQVLYSSRIALALRSLPVLSIHRMLELTVAMAQLDPSVADNFDFDAAWQTAAMNEALPEGVARARSQVEEIRQARQEQLAQQQQMEQAQAMTESTAKLGGMRPDNPVTQVFQQG</sequence>
<dbReference type="InterPro" id="IPR020991">
    <property type="entry name" value="Connector_podovirus"/>
</dbReference>
<protein>
    <submittedName>
        <fullName evidence="14">Head-to-tail connector protein, podovirus-type</fullName>
    </submittedName>
</protein>
<evidence type="ECO:0000256" key="5">
    <source>
        <dbReference type="ARBA" id="ARBA00022612"/>
    </source>
</evidence>
<keyword evidence="4" id="KW-1162">Viral penetration into host cytoplasm</keyword>
<organism evidence="14">
    <name type="scientific">uncultured Caudovirales phage</name>
    <dbReference type="NCBI Taxonomy" id="2100421"/>
    <lineage>
        <taxon>Viruses</taxon>
        <taxon>Duplodnaviria</taxon>
        <taxon>Heunggongvirae</taxon>
        <taxon>Uroviricota</taxon>
        <taxon>Caudoviricetes</taxon>
        <taxon>Peduoviridae</taxon>
        <taxon>Maltschvirus</taxon>
        <taxon>Maltschvirus maltsch</taxon>
    </lineage>
</organism>
<keyword evidence="5" id="KW-1188">Viral release from host cell</keyword>
<evidence type="ECO:0000256" key="11">
    <source>
        <dbReference type="SAM" id="MobiDB-lite"/>
    </source>
</evidence>
<feature type="region of interest" description="Disordered" evidence="11">
    <location>
        <begin position="488"/>
        <end position="516"/>
    </location>
</feature>
<reference evidence="14" key="1">
    <citation type="submission" date="2020-05" db="EMBL/GenBank/DDBJ databases">
        <authorList>
            <person name="Chiriac C."/>
            <person name="Salcher M."/>
            <person name="Ghai R."/>
            <person name="Kavagutti S V."/>
        </authorList>
    </citation>
    <scope>NUCLEOTIDE SEQUENCE</scope>
</reference>
<name>A0A6J5S2V7_9CAUD</name>
<keyword evidence="10" id="KW-1160">Virus entry into host cell</keyword>
<evidence type="ECO:0000313" key="12">
    <source>
        <dbReference type="EMBL" id="CAB4136238.1"/>
    </source>
</evidence>
<evidence type="ECO:0000256" key="6">
    <source>
        <dbReference type="ARBA" id="ARBA00022844"/>
    </source>
</evidence>
<dbReference type="GO" id="GO:0044423">
    <property type="term" value="C:virion component"/>
    <property type="evidence" value="ECO:0007669"/>
    <property type="project" value="UniProtKB-KW"/>
</dbReference>
<keyword evidence="8" id="KW-1171">Viral genome ejection through host cell envelope</keyword>
<evidence type="ECO:0000256" key="3">
    <source>
        <dbReference type="ARBA" id="ARBA00022470"/>
    </source>
</evidence>
<dbReference type="EMBL" id="LR797283">
    <property type="protein sequence ID" value="CAB4199444.1"/>
    <property type="molecule type" value="Genomic_DNA"/>
</dbReference>
<proteinExistence type="predicted"/>
<gene>
    <name evidence="14" type="ORF">UFOVP1334_41</name>
    <name evidence="12" type="ORF">UFOVP296_34</name>
    <name evidence="13" type="ORF">UFOVP912_9</name>
</gene>
<evidence type="ECO:0000313" key="14">
    <source>
        <dbReference type="EMBL" id="CAB4199444.1"/>
    </source>
</evidence>
<comment type="function">
    <text evidence="1">Forms the portal vertex of the capsid. This portal plays critical roles in head assembly, genome packaging, neck/tail attachment, and genome ejection. The portal protein multimerizes as a single ring-shaped homododecamer arranged around a central channel.</text>
</comment>
<dbReference type="EMBL" id="LR796853">
    <property type="protein sequence ID" value="CAB4169841.1"/>
    <property type="molecule type" value="Genomic_DNA"/>
</dbReference>
<keyword evidence="3" id="KW-1244">Viral short tail ejection system</keyword>
<evidence type="ECO:0000256" key="2">
    <source>
        <dbReference type="ARBA" id="ARBA00004328"/>
    </source>
</evidence>
<evidence type="ECO:0000313" key="13">
    <source>
        <dbReference type="EMBL" id="CAB4169841.1"/>
    </source>
</evidence>
<dbReference type="Pfam" id="PF12236">
    <property type="entry name" value="Head-tail_con"/>
    <property type="match status" value="1"/>
</dbReference>